<evidence type="ECO:0000313" key="14">
    <source>
        <dbReference type="Proteomes" id="UP000192917"/>
    </source>
</evidence>
<comment type="function">
    <text evidence="11">Peptidoglycan polymerase that catalyzes glycan chain elongation from lipid-linked precursors.</text>
</comment>
<dbReference type="EC" id="2.4.99.28" evidence="11"/>
<dbReference type="GO" id="GO:0008360">
    <property type="term" value="P:regulation of cell shape"/>
    <property type="evidence" value="ECO:0007669"/>
    <property type="project" value="UniProtKB-KW"/>
</dbReference>
<dbReference type="Gene3D" id="1.10.3810.10">
    <property type="entry name" value="Biosynthetic peptidoglycan transglycosylase-like"/>
    <property type="match status" value="1"/>
</dbReference>
<keyword evidence="1 11" id="KW-1003">Cell membrane</keyword>
<evidence type="ECO:0000313" key="13">
    <source>
        <dbReference type="EMBL" id="SMF48094.1"/>
    </source>
</evidence>
<dbReference type="Proteomes" id="UP000192917">
    <property type="component" value="Unassembled WGS sequence"/>
</dbReference>
<keyword evidence="4 11" id="KW-0808">Transferase</keyword>
<evidence type="ECO:0000256" key="9">
    <source>
        <dbReference type="ARBA" id="ARBA00023136"/>
    </source>
</evidence>
<comment type="pathway">
    <text evidence="11">Cell wall biogenesis; peptidoglycan biosynthesis.</text>
</comment>
<dbReference type="PANTHER" id="PTHR30400:SF0">
    <property type="entry name" value="BIOSYNTHETIC PEPTIDOGLYCAN TRANSGLYCOSYLASE"/>
    <property type="match status" value="1"/>
</dbReference>
<evidence type="ECO:0000256" key="4">
    <source>
        <dbReference type="ARBA" id="ARBA00022679"/>
    </source>
</evidence>
<dbReference type="GO" id="GO:0071555">
    <property type="term" value="P:cell wall organization"/>
    <property type="evidence" value="ECO:0007669"/>
    <property type="project" value="UniProtKB-KW"/>
</dbReference>
<evidence type="ECO:0000256" key="11">
    <source>
        <dbReference type="HAMAP-Rule" id="MF_00766"/>
    </source>
</evidence>
<dbReference type="InterPro" id="IPR001264">
    <property type="entry name" value="Glyco_trans_51"/>
</dbReference>
<accession>A0A1Y6C6L0</accession>
<dbReference type="InterPro" id="IPR011812">
    <property type="entry name" value="Pep_trsgly"/>
</dbReference>
<comment type="subcellular location">
    <subcellularLocation>
        <location evidence="11">Cell inner membrane</location>
        <topology evidence="11">Single-pass membrane protein</topology>
    </subcellularLocation>
</comment>
<dbReference type="SUPFAM" id="SSF53955">
    <property type="entry name" value="Lysozyme-like"/>
    <property type="match status" value="1"/>
</dbReference>
<evidence type="ECO:0000256" key="5">
    <source>
        <dbReference type="ARBA" id="ARBA00022692"/>
    </source>
</evidence>
<evidence type="ECO:0000259" key="12">
    <source>
        <dbReference type="Pfam" id="PF00912"/>
    </source>
</evidence>
<dbReference type="HAMAP" id="MF_00766">
    <property type="entry name" value="PGT_MtgA"/>
    <property type="match status" value="1"/>
</dbReference>
<keyword evidence="5 11" id="KW-0812">Transmembrane</keyword>
<feature type="domain" description="Glycosyl transferase family 51" evidence="12">
    <location>
        <begin position="35"/>
        <end position="195"/>
    </location>
</feature>
<dbReference type="EMBL" id="FWZX01000017">
    <property type="protein sequence ID" value="SMF48094.1"/>
    <property type="molecule type" value="Genomic_DNA"/>
</dbReference>
<dbReference type="InterPro" id="IPR036950">
    <property type="entry name" value="PBP_transglycosylase"/>
</dbReference>
<gene>
    <name evidence="11" type="primary">mtgA</name>
    <name evidence="13" type="ORF">SAMN05428998_11742</name>
</gene>
<dbReference type="UniPathway" id="UPA00219"/>
<evidence type="ECO:0000256" key="7">
    <source>
        <dbReference type="ARBA" id="ARBA00022984"/>
    </source>
</evidence>
<evidence type="ECO:0000256" key="8">
    <source>
        <dbReference type="ARBA" id="ARBA00022989"/>
    </source>
</evidence>
<dbReference type="GO" id="GO:0016763">
    <property type="term" value="F:pentosyltransferase activity"/>
    <property type="evidence" value="ECO:0007669"/>
    <property type="project" value="InterPro"/>
</dbReference>
<evidence type="ECO:0000256" key="10">
    <source>
        <dbReference type="ARBA" id="ARBA00023316"/>
    </source>
</evidence>
<keyword evidence="9 11" id="KW-0472">Membrane</keyword>
<keyword evidence="8 11" id="KW-1133">Transmembrane helix</keyword>
<comment type="catalytic activity">
    <reaction evidence="11">
        <text>[GlcNAc-(1-&gt;4)-Mur2Ac(oyl-L-Ala-gamma-D-Glu-L-Lys-D-Ala-D-Ala)](n)-di-trans,octa-cis-undecaprenyl diphosphate + beta-D-GlcNAc-(1-&gt;4)-Mur2Ac(oyl-L-Ala-gamma-D-Glu-L-Lys-D-Ala-D-Ala)-di-trans,octa-cis-undecaprenyl diphosphate = [GlcNAc-(1-&gt;4)-Mur2Ac(oyl-L-Ala-gamma-D-Glu-L-Lys-D-Ala-D-Ala)](n+1)-di-trans,octa-cis-undecaprenyl diphosphate + di-trans,octa-cis-undecaprenyl diphosphate + H(+)</text>
        <dbReference type="Rhea" id="RHEA:23708"/>
        <dbReference type="Rhea" id="RHEA-COMP:9602"/>
        <dbReference type="Rhea" id="RHEA-COMP:9603"/>
        <dbReference type="ChEBI" id="CHEBI:15378"/>
        <dbReference type="ChEBI" id="CHEBI:58405"/>
        <dbReference type="ChEBI" id="CHEBI:60033"/>
        <dbReference type="ChEBI" id="CHEBI:78435"/>
        <dbReference type="EC" id="2.4.99.28"/>
    </reaction>
</comment>
<protein>
    <recommendedName>
        <fullName evidence="11">Biosynthetic peptidoglycan transglycosylase</fullName>
        <ecNumber evidence="11">2.4.99.28</ecNumber>
    </recommendedName>
    <alternativeName>
        <fullName evidence="11">Glycan polymerase</fullName>
    </alternativeName>
    <alternativeName>
        <fullName evidence="11">Peptidoglycan glycosyltransferase MtgA</fullName>
        <shortName evidence="11">PGT</shortName>
    </alternativeName>
</protein>
<dbReference type="GO" id="GO:0009252">
    <property type="term" value="P:peptidoglycan biosynthetic process"/>
    <property type="evidence" value="ECO:0007669"/>
    <property type="project" value="UniProtKB-UniRule"/>
</dbReference>
<dbReference type="GO" id="GO:0009274">
    <property type="term" value="C:peptidoglycan-based cell wall"/>
    <property type="evidence" value="ECO:0007669"/>
    <property type="project" value="InterPro"/>
</dbReference>
<keyword evidence="2 11" id="KW-0997">Cell inner membrane</keyword>
<name>A0A1Y6C6L0_9PROT</name>
<dbReference type="GO" id="GO:0008955">
    <property type="term" value="F:peptidoglycan glycosyltransferase activity"/>
    <property type="evidence" value="ECO:0007669"/>
    <property type="project" value="UniProtKB-UniRule"/>
</dbReference>
<dbReference type="Pfam" id="PF00912">
    <property type="entry name" value="Transgly"/>
    <property type="match status" value="1"/>
</dbReference>
<dbReference type="AlphaFoldDB" id="A0A1Y6C6L0"/>
<organism evidence="13 14">
    <name type="scientific">Tistlia consotensis USBA 355</name>
    <dbReference type="NCBI Taxonomy" id="560819"/>
    <lineage>
        <taxon>Bacteria</taxon>
        <taxon>Pseudomonadati</taxon>
        <taxon>Pseudomonadota</taxon>
        <taxon>Alphaproteobacteria</taxon>
        <taxon>Rhodospirillales</taxon>
        <taxon>Rhodovibrionaceae</taxon>
        <taxon>Tistlia</taxon>
    </lineage>
</organism>
<evidence type="ECO:0000256" key="3">
    <source>
        <dbReference type="ARBA" id="ARBA00022676"/>
    </source>
</evidence>
<dbReference type="GO" id="GO:0005886">
    <property type="term" value="C:plasma membrane"/>
    <property type="evidence" value="ECO:0007669"/>
    <property type="project" value="UniProtKB-SubCell"/>
</dbReference>
<keyword evidence="7 11" id="KW-0573">Peptidoglycan synthesis</keyword>
<reference evidence="13 14" key="1">
    <citation type="submission" date="2017-04" db="EMBL/GenBank/DDBJ databases">
        <authorList>
            <person name="Afonso C.L."/>
            <person name="Miller P.J."/>
            <person name="Scott M.A."/>
            <person name="Spackman E."/>
            <person name="Goraichik I."/>
            <person name="Dimitrov K.M."/>
            <person name="Suarez D.L."/>
            <person name="Swayne D.E."/>
        </authorList>
    </citation>
    <scope>NUCLEOTIDE SEQUENCE [LARGE SCALE GENOMIC DNA]</scope>
    <source>
        <strain evidence="13 14">USBA 355</strain>
    </source>
</reference>
<proteinExistence type="inferred from homology"/>
<sequence length="211" mass="23695">MLVLVVVPPLWVALYSVVPPPGTLLMVLRWAQGDGWQRDWVPLDEISPNLRFAVLAGEDNRFCSHWGYDLVELDRAIEEWRRGGRLRGASTITMQTAKNVFLWPGRDWLRKILEVPFVLSLEAIAGKRRILELYLNDVEWAAGVYGAEAAARHHFGRAAAELTPRQGALLAAVLPDPRGWSASKPGAYVRHRAATLETRVRQLGPDLDCVR</sequence>
<comment type="similarity">
    <text evidence="11">Belongs to the glycosyltransferase 51 family.</text>
</comment>
<keyword evidence="14" id="KW-1185">Reference proteome</keyword>
<evidence type="ECO:0000256" key="2">
    <source>
        <dbReference type="ARBA" id="ARBA00022519"/>
    </source>
</evidence>
<keyword evidence="10 11" id="KW-0961">Cell wall biogenesis/degradation</keyword>
<evidence type="ECO:0000256" key="6">
    <source>
        <dbReference type="ARBA" id="ARBA00022960"/>
    </source>
</evidence>
<dbReference type="STRING" id="560819.SAMN05428998_11742"/>
<dbReference type="InterPro" id="IPR023346">
    <property type="entry name" value="Lysozyme-like_dom_sf"/>
</dbReference>
<keyword evidence="6 11" id="KW-0133">Cell shape</keyword>
<dbReference type="PANTHER" id="PTHR30400">
    <property type="entry name" value="MONOFUNCTIONAL BIOSYNTHETIC PEPTIDOGLYCAN TRANSGLYCOSYLASE"/>
    <property type="match status" value="1"/>
</dbReference>
<dbReference type="NCBIfam" id="TIGR02070">
    <property type="entry name" value="mono_pep_trsgly"/>
    <property type="match status" value="1"/>
</dbReference>
<evidence type="ECO:0000256" key="1">
    <source>
        <dbReference type="ARBA" id="ARBA00022475"/>
    </source>
</evidence>
<keyword evidence="3 11" id="KW-0328">Glycosyltransferase</keyword>
<dbReference type="RefSeq" id="WP_235017155.1">
    <property type="nucleotide sequence ID" value="NZ_FWZX01000017.1"/>
</dbReference>